<name>A0A1G2G742_9BACT</name>
<sequence length="185" mass="20497">MTRGLLQAKVCALVKSSHPDNVRKKVESILYVHGAYFCDRGILEESLVQFFWSPGLGITNISFPLGKPLTKHASLAHFEYGLWKETEGLVRWILMTPDTNTEIQTCSFSGERAIAARSVLYTLVSRLPESDHPCRSGWGSTPDLQCVGCGRVYAVGLGWSEQGFDLLKSTPKIACRYCHPLTSST</sequence>
<comment type="caution">
    <text evidence="1">The sequence shown here is derived from an EMBL/GenBank/DDBJ whole genome shotgun (WGS) entry which is preliminary data.</text>
</comment>
<evidence type="ECO:0000313" key="1">
    <source>
        <dbReference type="EMBL" id="OGZ46059.1"/>
    </source>
</evidence>
<dbReference type="AlphaFoldDB" id="A0A1G2G742"/>
<evidence type="ECO:0000313" key="2">
    <source>
        <dbReference type="Proteomes" id="UP000176576"/>
    </source>
</evidence>
<dbReference type="Proteomes" id="UP000176576">
    <property type="component" value="Unassembled WGS sequence"/>
</dbReference>
<accession>A0A1G2G742</accession>
<protein>
    <submittedName>
        <fullName evidence="1">Uncharacterized protein</fullName>
    </submittedName>
</protein>
<reference evidence="1 2" key="1">
    <citation type="journal article" date="2016" name="Nat. Commun.">
        <title>Thousands of microbial genomes shed light on interconnected biogeochemical processes in an aquifer system.</title>
        <authorList>
            <person name="Anantharaman K."/>
            <person name="Brown C.T."/>
            <person name="Hug L.A."/>
            <person name="Sharon I."/>
            <person name="Castelle C.J."/>
            <person name="Probst A.J."/>
            <person name="Thomas B.C."/>
            <person name="Singh A."/>
            <person name="Wilkins M.J."/>
            <person name="Karaoz U."/>
            <person name="Brodie E.L."/>
            <person name="Williams K.H."/>
            <person name="Hubbard S.S."/>
            <person name="Banfield J.F."/>
        </authorList>
    </citation>
    <scope>NUCLEOTIDE SEQUENCE [LARGE SCALE GENOMIC DNA]</scope>
</reference>
<dbReference type="EMBL" id="MHNN01000015">
    <property type="protein sequence ID" value="OGZ46059.1"/>
    <property type="molecule type" value="Genomic_DNA"/>
</dbReference>
<organism evidence="1 2">
    <name type="scientific">Candidatus Ryanbacteria bacterium RIFCSPHIGHO2_02_FULL_45_13b</name>
    <dbReference type="NCBI Taxonomy" id="1802117"/>
    <lineage>
        <taxon>Bacteria</taxon>
        <taxon>Candidatus Ryaniibacteriota</taxon>
    </lineage>
</organism>
<gene>
    <name evidence="1" type="ORF">A3J54_02430</name>
</gene>
<proteinExistence type="predicted"/>